<feature type="chain" id="PRO_5047185549" description="TIGR02285 family protein" evidence="1">
    <location>
        <begin position="20"/>
        <end position="291"/>
    </location>
</feature>
<proteinExistence type="predicted"/>
<protein>
    <recommendedName>
        <fullName evidence="4">TIGR02285 family protein</fullName>
    </recommendedName>
</protein>
<reference evidence="3" key="1">
    <citation type="journal article" date="2019" name="Int. J. Syst. Evol. Microbiol.">
        <title>The Global Catalogue of Microorganisms (GCM) 10K type strain sequencing project: providing services to taxonomists for standard genome sequencing and annotation.</title>
        <authorList>
            <consortium name="The Broad Institute Genomics Platform"/>
            <consortium name="The Broad Institute Genome Sequencing Center for Infectious Disease"/>
            <person name="Wu L."/>
            <person name="Ma J."/>
        </authorList>
    </citation>
    <scope>NUCLEOTIDE SEQUENCE [LARGE SCALE GENOMIC DNA]</scope>
    <source>
        <strain evidence="3">DT28</strain>
    </source>
</reference>
<dbReference type="PROSITE" id="PS51257">
    <property type="entry name" value="PROKAR_LIPOPROTEIN"/>
    <property type="match status" value="1"/>
</dbReference>
<evidence type="ECO:0000313" key="3">
    <source>
        <dbReference type="Proteomes" id="UP001595962"/>
    </source>
</evidence>
<keyword evidence="1" id="KW-0732">Signal</keyword>
<organism evidence="2 3">
    <name type="scientific">Rheinheimera marina</name>
    <dbReference type="NCBI Taxonomy" id="1774958"/>
    <lineage>
        <taxon>Bacteria</taxon>
        <taxon>Pseudomonadati</taxon>
        <taxon>Pseudomonadota</taxon>
        <taxon>Gammaproteobacteria</taxon>
        <taxon>Chromatiales</taxon>
        <taxon>Chromatiaceae</taxon>
        <taxon>Rheinheimera</taxon>
    </lineage>
</organism>
<dbReference type="EMBL" id="JBHSGB010000001">
    <property type="protein sequence ID" value="MFC4653662.1"/>
    <property type="molecule type" value="Genomic_DNA"/>
</dbReference>
<keyword evidence="3" id="KW-1185">Reference proteome</keyword>
<comment type="caution">
    <text evidence="2">The sequence shown here is derived from an EMBL/GenBank/DDBJ whole genome shotgun (WGS) entry which is preliminary data.</text>
</comment>
<evidence type="ECO:0000313" key="2">
    <source>
        <dbReference type="EMBL" id="MFC4653662.1"/>
    </source>
</evidence>
<evidence type="ECO:0000256" key="1">
    <source>
        <dbReference type="SAM" id="SignalP"/>
    </source>
</evidence>
<dbReference type="RefSeq" id="WP_377331113.1">
    <property type="nucleotide sequence ID" value="NZ_JBHSGB010000001.1"/>
</dbReference>
<sequence>MKKRLLLWLTLLTSCVASAQPVMVWYASHWPPFRISEGPYAGQGRYDVLLQQLMQALPQYKHQIRQIHLARITRISALTKESHCTFGLRYTKERATKGLLSEPAALITNLEINYTPSNSKAVKTFASQPLVNLKVLSRQQDLLGLLEADRAYPKLVSEHLDKPGSNLGSSSMSTLNPAQLLNAKRVDYVVDYPHRLAFFAKEAGLNLLFSSRPIQGLEPVSYGYVVCSKTAEGEQWMVDINKVLPELKQRQSYQDAMLLWATDSEKQLLLQHYPEFSLLKQVQPEQAETLE</sequence>
<evidence type="ECO:0008006" key="4">
    <source>
        <dbReference type="Google" id="ProtNLM"/>
    </source>
</evidence>
<name>A0ABV9JH14_9GAMM</name>
<gene>
    <name evidence="2" type="ORF">ACFO3I_01355</name>
</gene>
<feature type="signal peptide" evidence="1">
    <location>
        <begin position="1"/>
        <end position="19"/>
    </location>
</feature>
<accession>A0ABV9JH14</accession>
<dbReference type="SUPFAM" id="SSF53850">
    <property type="entry name" value="Periplasmic binding protein-like II"/>
    <property type="match status" value="1"/>
</dbReference>
<dbReference type="Proteomes" id="UP001595962">
    <property type="component" value="Unassembled WGS sequence"/>
</dbReference>